<dbReference type="Pfam" id="PF00534">
    <property type="entry name" value="Glycos_transf_1"/>
    <property type="match status" value="1"/>
</dbReference>
<dbReference type="GO" id="GO:0016757">
    <property type="term" value="F:glycosyltransferase activity"/>
    <property type="evidence" value="ECO:0007669"/>
    <property type="project" value="InterPro"/>
</dbReference>
<evidence type="ECO:0000313" key="3">
    <source>
        <dbReference type="Proteomes" id="UP000178520"/>
    </source>
</evidence>
<dbReference type="PANTHER" id="PTHR12526">
    <property type="entry name" value="GLYCOSYLTRANSFERASE"/>
    <property type="match status" value="1"/>
</dbReference>
<organism evidence="2 3">
    <name type="scientific">Candidatus Yanofskybacteria bacterium RIFCSPHIGHO2_01_FULL_41_21</name>
    <dbReference type="NCBI Taxonomy" id="1802660"/>
    <lineage>
        <taxon>Bacteria</taxon>
        <taxon>Candidatus Yanofskyibacteriota</taxon>
    </lineage>
</organism>
<dbReference type="Proteomes" id="UP000178520">
    <property type="component" value="Unassembled WGS sequence"/>
</dbReference>
<reference evidence="2 3" key="1">
    <citation type="journal article" date="2016" name="Nat. Commun.">
        <title>Thousands of microbial genomes shed light on interconnected biogeochemical processes in an aquifer system.</title>
        <authorList>
            <person name="Anantharaman K."/>
            <person name="Brown C.T."/>
            <person name="Hug L.A."/>
            <person name="Sharon I."/>
            <person name="Castelle C.J."/>
            <person name="Probst A.J."/>
            <person name="Thomas B.C."/>
            <person name="Singh A."/>
            <person name="Wilkins M.J."/>
            <person name="Karaoz U."/>
            <person name="Brodie E.L."/>
            <person name="Williams K.H."/>
            <person name="Hubbard S.S."/>
            <person name="Banfield J.F."/>
        </authorList>
    </citation>
    <scope>NUCLEOTIDE SEQUENCE [LARGE SCALE GENOMIC DNA]</scope>
</reference>
<dbReference type="SUPFAM" id="SSF53756">
    <property type="entry name" value="UDP-Glycosyltransferase/glycogen phosphorylase"/>
    <property type="match status" value="1"/>
</dbReference>
<accession>A0A1F8EBK2</accession>
<sequence>MSRNILIITQKVDEQDDLLGFFVDWIGEFAKHFDRVFVITLAEGKYDLPNNVSVYSLGKERNNSKIARFFNFYKYLFKLVPQSSSIFAHMSPVFVIASWPVTFIYRRKIILWYLHRSVTFRLKVAEKLCYKIVTASKESLKFTSDKIIETGHGININKFRTDRNWGNGQLKILSVGRISKIKNYETLIESARILKDKNIDFGLKIIGQPVMAPDFEYFEHLKLLKEKLNLNDSVQFVGFMPHNKIPDYYKESDVVVGLTPKGGIDKAILEGMASGCITITSNNACKKYFGEYSDKLIFEYNNPENLAEKIKNLTLLSIKEKEEVSNFLFFSVTNHHDLAGLISKISGIF</sequence>
<evidence type="ECO:0000259" key="1">
    <source>
        <dbReference type="Pfam" id="PF00534"/>
    </source>
</evidence>
<dbReference type="InterPro" id="IPR001296">
    <property type="entry name" value="Glyco_trans_1"/>
</dbReference>
<feature type="domain" description="Glycosyl transferase family 1" evidence="1">
    <location>
        <begin position="157"/>
        <end position="317"/>
    </location>
</feature>
<evidence type="ECO:0000313" key="2">
    <source>
        <dbReference type="EMBL" id="OGM98172.1"/>
    </source>
</evidence>
<dbReference type="Gene3D" id="3.40.50.2000">
    <property type="entry name" value="Glycogen Phosphorylase B"/>
    <property type="match status" value="1"/>
</dbReference>
<comment type="caution">
    <text evidence="2">The sequence shown here is derived from an EMBL/GenBank/DDBJ whole genome shotgun (WGS) entry which is preliminary data.</text>
</comment>
<dbReference type="EMBL" id="MGJA01000003">
    <property type="protein sequence ID" value="OGM98172.1"/>
    <property type="molecule type" value="Genomic_DNA"/>
</dbReference>
<dbReference type="AlphaFoldDB" id="A0A1F8EBK2"/>
<name>A0A1F8EBK2_9BACT</name>
<dbReference type="STRING" id="1802660.A2735_00490"/>
<protein>
    <recommendedName>
        <fullName evidence="1">Glycosyl transferase family 1 domain-containing protein</fullName>
    </recommendedName>
</protein>
<proteinExistence type="predicted"/>
<dbReference type="CDD" id="cd03801">
    <property type="entry name" value="GT4_PimA-like"/>
    <property type="match status" value="1"/>
</dbReference>
<gene>
    <name evidence="2" type="ORF">A2735_00490</name>
</gene>